<dbReference type="Gene3D" id="1.20.144.10">
    <property type="entry name" value="Phosphatidic acid phosphatase type 2/haloperoxidase"/>
    <property type="match status" value="1"/>
</dbReference>
<dbReference type="Pfam" id="PF01569">
    <property type="entry name" value="PAP2"/>
    <property type="match status" value="1"/>
</dbReference>
<keyword evidence="4 6" id="KW-1133">Transmembrane helix</keyword>
<keyword evidence="9" id="KW-1185">Reference proteome</keyword>
<dbReference type="SMART" id="SM00014">
    <property type="entry name" value="acidPPc"/>
    <property type="match status" value="1"/>
</dbReference>
<comment type="similarity">
    <text evidence="2">Belongs to the PA-phosphatase related phosphoesterase family.</text>
</comment>
<evidence type="ECO:0000313" key="8">
    <source>
        <dbReference type="EMBL" id="TFL05355.1"/>
    </source>
</evidence>
<accession>A0A5C3QTK9</accession>
<keyword evidence="5 6" id="KW-0472">Membrane</keyword>
<dbReference type="GO" id="GO:0016020">
    <property type="term" value="C:membrane"/>
    <property type="evidence" value="ECO:0007669"/>
    <property type="project" value="UniProtKB-SubCell"/>
</dbReference>
<dbReference type="Proteomes" id="UP000305067">
    <property type="component" value="Unassembled WGS sequence"/>
</dbReference>
<dbReference type="GO" id="GO:0046839">
    <property type="term" value="P:phospholipid dephosphorylation"/>
    <property type="evidence" value="ECO:0007669"/>
    <property type="project" value="TreeGrafter"/>
</dbReference>
<feature type="transmembrane region" description="Helical" evidence="6">
    <location>
        <begin position="20"/>
        <end position="39"/>
    </location>
</feature>
<evidence type="ECO:0000259" key="7">
    <source>
        <dbReference type="SMART" id="SM00014"/>
    </source>
</evidence>
<feature type="transmembrane region" description="Helical" evidence="6">
    <location>
        <begin position="153"/>
        <end position="172"/>
    </location>
</feature>
<keyword evidence="8" id="KW-0575">Peroxidase</keyword>
<protein>
    <submittedName>
        <fullName evidence="8">Phosphatidic acid phosphatase type 2/haloperoxidase</fullName>
    </submittedName>
</protein>
<keyword evidence="3 6" id="KW-0812">Transmembrane</keyword>
<dbReference type="InterPro" id="IPR000326">
    <property type="entry name" value="PAP2/HPO"/>
</dbReference>
<gene>
    <name evidence="8" type="ORF">BDV98DRAFT_561904</name>
</gene>
<dbReference type="AlphaFoldDB" id="A0A5C3QTK9"/>
<evidence type="ECO:0000313" key="9">
    <source>
        <dbReference type="Proteomes" id="UP000305067"/>
    </source>
</evidence>
<feature type="domain" description="Phosphatidic acid phosphatase type 2/haloperoxidase" evidence="7">
    <location>
        <begin position="94"/>
        <end position="238"/>
    </location>
</feature>
<feature type="transmembrane region" description="Helical" evidence="6">
    <location>
        <begin position="192"/>
        <end position="210"/>
    </location>
</feature>
<evidence type="ECO:0000256" key="6">
    <source>
        <dbReference type="SAM" id="Phobius"/>
    </source>
</evidence>
<dbReference type="EMBL" id="ML178817">
    <property type="protein sequence ID" value="TFL05355.1"/>
    <property type="molecule type" value="Genomic_DNA"/>
</dbReference>
<feature type="transmembrane region" description="Helical" evidence="6">
    <location>
        <begin position="222"/>
        <end position="241"/>
    </location>
</feature>
<evidence type="ECO:0000256" key="4">
    <source>
        <dbReference type="ARBA" id="ARBA00022989"/>
    </source>
</evidence>
<dbReference type="InterPro" id="IPR036938">
    <property type="entry name" value="PAP2/HPO_sf"/>
</dbReference>
<dbReference type="GO" id="GO:0008195">
    <property type="term" value="F:phosphatidate phosphatase activity"/>
    <property type="evidence" value="ECO:0007669"/>
    <property type="project" value="TreeGrafter"/>
</dbReference>
<sequence length="294" mass="33293">MQLLRDLDNNRLAWFNRTYLADWAAVVALWILAAFAEHIPPYEREFSHKDPIIDHDHHPSQIKGGYNDAITLLVPSIIVVTYSVYHRSILSAHHGVIALFSAKGLSDLITEILKNLVGRLRPDFLDRCKWDKAEKMCTGKLDKILDGRRSFPSGHSSSAFVGMVFLSLWIAGQTGSWCLSSEISTTRSRSRLNRFLLSLAPLGWATYVALTRLQDYRHHKEDVIVGSLIGSMSAFVCYLMFWPSPFKFDEAGQELREPRMLYISNGNGGDSNYAAERYELGRMEDPEASPARRA</sequence>
<dbReference type="SUPFAM" id="SSF48317">
    <property type="entry name" value="Acid phosphatase/Vanadium-dependent haloperoxidase"/>
    <property type="match status" value="1"/>
</dbReference>
<dbReference type="InterPro" id="IPR043216">
    <property type="entry name" value="PAP-like"/>
</dbReference>
<reference evidence="8 9" key="1">
    <citation type="journal article" date="2019" name="Nat. Ecol. Evol.">
        <title>Megaphylogeny resolves global patterns of mushroom evolution.</title>
        <authorList>
            <person name="Varga T."/>
            <person name="Krizsan K."/>
            <person name="Foldi C."/>
            <person name="Dima B."/>
            <person name="Sanchez-Garcia M."/>
            <person name="Sanchez-Ramirez S."/>
            <person name="Szollosi G.J."/>
            <person name="Szarkandi J.G."/>
            <person name="Papp V."/>
            <person name="Albert L."/>
            <person name="Andreopoulos W."/>
            <person name="Angelini C."/>
            <person name="Antonin V."/>
            <person name="Barry K.W."/>
            <person name="Bougher N.L."/>
            <person name="Buchanan P."/>
            <person name="Buyck B."/>
            <person name="Bense V."/>
            <person name="Catcheside P."/>
            <person name="Chovatia M."/>
            <person name="Cooper J."/>
            <person name="Damon W."/>
            <person name="Desjardin D."/>
            <person name="Finy P."/>
            <person name="Geml J."/>
            <person name="Haridas S."/>
            <person name="Hughes K."/>
            <person name="Justo A."/>
            <person name="Karasinski D."/>
            <person name="Kautmanova I."/>
            <person name="Kiss B."/>
            <person name="Kocsube S."/>
            <person name="Kotiranta H."/>
            <person name="LaButti K.M."/>
            <person name="Lechner B.E."/>
            <person name="Liimatainen K."/>
            <person name="Lipzen A."/>
            <person name="Lukacs Z."/>
            <person name="Mihaltcheva S."/>
            <person name="Morgado L.N."/>
            <person name="Niskanen T."/>
            <person name="Noordeloos M.E."/>
            <person name="Ohm R.A."/>
            <person name="Ortiz-Santana B."/>
            <person name="Ovrebo C."/>
            <person name="Racz N."/>
            <person name="Riley R."/>
            <person name="Savchenko A."/>
            <person name="Shiryaev A."/>
            <person name="Soop K."/>
            <person name="Spirin V."/>
            <person name="Szebenyi C."/>
            <person name="Tomsovsky M."/>
            <person name="Tulloss R.E."/>
            <person name="Uehling J."/>
            <person name="Grigoriev I.V."/>
            <person name="Vagvolgyi C."/>
            <person name="Papp T."/>
            <person name="Martin F.M."/>
            <person name="Miettinen O."/>
            <person name="Hibbett D.S."/>
            <person name="Nagy L.G."/>
        </authorList>
    </citation>
    <scope>NUCLEOTIDE SEQUENCE [LARGE SCALE GENOMIC DNA]</scope>
    <source>
        <strain evidence="8 9">CBS 309.79</strain>
    </source>
</reference>
<name>A0A5C3QTK9_9AGAR</name>
<evidence type="ECO:0000256" key="5">
    <source>
        <dbReference type="ARBA" id="ARBA00023136"/>
    </source>
</evidence>
<evidence type="ECO:0000256" key="1">
    <source>
        <dbReference type="ARBA" id="ARBA00004141"/>
    </source>
</evidence>
<dbReference type="GO" id="GO:0006644">
    <property type="term" value="P:phospholipid metabolic process"/>
    <property type="evidence" value="ECO:0007669"/>
    <property type="project" value="InterPro"/>
</dbReference>
<proteinExistence type="inferred from homology"/>
<dbReference type="OrthoDB" id="10030083at2759"/>
<keyword evidence="8" id="KW-0560">Oxidoreductase</keyword>
<comment type="subcellular location">
    <subcellularLocation>
        <location evidence="1">Membrane</location>
        <topology evidence="1">Multi-pass membrane protein</topology>
    </subcellularLocation>
</comment>
<dbReference type="PANTHER" id="PTHR10165:SF35">
    <property type="entry name" value="RE23632P"/>
    <property type="match status" value="1"/>
</dbReference>
<evidence type="ECO:0000256" key="3">
    <source>
        <dbReference type="ARBA" id="ARBA00022692"/>
    </source>
</evidence>
<dbReference type="CDD" id="cd03390">
    <property type="entry name" value="PAP2_containing_1_like"/>
    <property type="match status" value="1"/>
</dbReference>
<dbReference type="STRING" id="1884261.A0A5C3QTK9"/>
<dbReference type="GO" id="GO:0004601">
    <property type="term" value="F:peroxidase activity"/>
    <property type="evidence" value="ECO:0007669"/>
    <property type="project" value="UniProtKB-KW"/>
</dbReference>
<evidence type="ECO:0000256" key="2">
    <source>
        <dbReference type="ARBA" id="ARBA00008816"/>
    </source>
</evidence>
<dbReference type="PANTHER" id="PTHR10165">
    <property type="entry name" value="LIPID PHOSPHATE PHOSPHATASE"/>
    <property type="match status" value="1"/>
</dbReference>
<organism evidence="8 9">
    <name type="scientific">Pterulicium gracile</name>
    <dbReference type="NCBI Taxonomy" id="1884261"/>
    <lineage>
        <taxon>Eukaryota</taxon>
        <taxon>Fungi</taxon>
        <taxon>Dikarya</taxon>
        <taxon>Basidiomycota</taxon>
        <taxon>Agaricomycotina</taxon>
        <taxon>Agaricomycetes</taxon>
        <taxon>Agaricomycetidae</taxon>
        <taxon>Agaricales</taxon>
        <taxon>Pleurotineae</taxon>
        <taxon>Pterulaceae</taxon>
        <taxon>Pterulicium</taxon>
    </lineage>
</organism>